<evidence type="ECO:0000313" key="2">
    <source>
        <dbReference type="EMBL" id="RVD84754.1"/>
    </source>
</evidence>
<evidence type="ECO:0000256" key="1">
    <source>
        <dbReference type="SAM" id="MobiDB-lite"/>
    </source>
</evidence>
<reference evidence="2 3" key="1">
    <citation type="submission" date="2019-01" db="EMBL/GenBank/DDBJ databases">
        <title>Intercellular communication is required for trap formation in the nematode-trapping fungus Duddingtonia flagrans.</title>
        <authorList>
            <person name="Youssar L."/>
            <person name="Wernet V."/>
            <person name="Hensel N."/>
            <person name="Hildebrandt H.-G."/>
            <person name="Fischer R."/>
        </authorList>
    </citation>
    <scope>NUCLEOTIDE SEQUENCE [LARGE SCALE GENOMIC DNA]</scope>
    <source>
        <strain evidence="2 3">CBS H-5679</strain>
    </source>
</reference>
<feature type="compositionally biased region" description="Acidic residues" evidence="1">
    <location>
        <begin position="11"/>
        <end position="34"/>
    </location>
</feature>
<dbReference type="Proteomes" id="UP000283090">
    <property type="component" value="Unassembled WGS sequence"/>
</dbReference>
<comment type="caution">
    <text evidence="2">The sequence shown here is derived from an EMBL/GenBank/DDBJ whole genome shotgun (WGS) entry which is preliminary data.</text>
</comment>
<protein>
    <submittedName>
        <fullName evidence="2">Uncharacterized protein</fullName>
    </submittedName>
</protein>
<dbReference type="EMBL" id="SAEB01000007">
    <property type="protein sequence ID" value="RVD84754.1"/>
    <property type="molecule type" value="Genomic_DNA"/>
</dbReference>
<organism evidence="2 3">
    <name type="scientific">Arthrobotrys flagrans</name>
    <name type="common">Nematode-trapping fungus</name>
    <name type="synonym">Trichothecium flagrans</name>
    <dbReference type="NCBI Taxonomy" id="97331"/>
    <lineage>
        <taxon>Eukaryota</taxon>
        <taxon>Fungi</taxon>
        <taxon>Dikarya</taxon>
        <taxon>Ascomycota</taxon>
        <taxon>Pezizomycotina</taxon>
        <taxon>Orbiliomycetes</taxon>
        <taxon>Orbiliales</taxon>
        <taxon>Orbiliaceae</taxon>
        <taxon>Arthrobotrys</taxon>
    </lineage>
</organism>
<dbReference type="AlphaFoldDB" id="A0A437A0J8"/>
<accession>A0A437A0J8</accession>
<dbReference type="VEuPathDB" id="FungiDB:DFL_006480"/>
<evidence type="ECO:0000313" key="3">
    <source>
        <dbReference type="Proteomes" id="UP000283090"/>
    </source>
</evidence>
<keyword evidence="3" id="KW-1185">Reference proteome</keyword>
<gene>
    <name evidence="2" type="ORF">DFL_006480</name>
</gene>
<proteinExistence type="predicted"/>
<sequence>MANYVDARIESDEDISDDSDEYENEDNVEEQEQEQELHKEKQEKDPTEEPGVDIWVDKSYVILDRYTRNEDRIYAASTLAQFVAEQEENFEESIEALKETIAALYHLYSE</sequence>
<feature type="region of interest" description="Disordered" evidence="1">
    <location>
        <begin position="1"/>
        <end position="51"/>
    </location>
</feature>
<dbReference type="RefSeq" id="XP_067490298.1">
    <property type="nucleotide sequence ID" value="XM_067635916.1"/>
</dbReference>
<feature type="compositionally biased region" description="Basic and acidic residues" evidence="1">
    <location>
        <begin position="35"/>
        <end position="47"/>
    </location>
</feature>
<name>A0A437A0J8_ARTFL</name>
<dbReference type="GeneID" id="93588791"/>